<dbReference type="AlphaFoldDB" id="A0AAD9QUM1"/>
<dbReference type="Proteomes" id="UP001249851">
    <property type="component" value="Unassembled WGS sequence"/>
</dbReference>
<comment type="caution">
    <text evidence="2">The sequence shown here is derived from an EMBL/GenBank/DDBJ whole genome shotgun (WGS) entry which is preliminary data.</text>
</comment>
<dbReference type="InterPro" id="IPR013783">
    <property type="entry name" value="Ig-like_fold"/>
</dbReference>
<dbReference type="InterPro" id="IPR014756">
    <property type="entry name" value="Ig_E-set"/>
</dbReference>
<name>A0AAD9QUM1_ACRCE</name>
<keyword evidence="3" id="KW-1185">Reference proteome</keyword>
<dbReference type="EMBL" id="JARQWQ010000014">
    <property type="protein sequence ID" value="KAK2567672.1"/>
    <property type="molecule type" value="Genomic_DNA"/>
</dbReference>
<protein>
    <submittedName>
        <fullName evidence="2">Gelation factor</fullName>
    </submittedName>
</protein>
<proteinExistence type="predicted"/>
<dbReference type="PROSITE" id="PS50194">
    <property type="entry name" value="FILAMIN_REPEAT"/>
    <property type="match status" value="1"/>
</dbReference>
<dbReference type="SUPFAM" id="SSF81296">
    <property type="entry name" value="E set domains"/>
    <property type="match status" value="1"/>
</dbReference>
<gene>
    <name evidence="2" type="ORF">P5673_008528</name>
</gene>
<organism evidence="2 3">
    <name type="scientific">Acropora cervicornis</name>
    <name type="common">Staghorn coral</name>
    <dbReference type="NCBI Taxonomy" id="6130"/>
    <lineage>
        <taxon>Eukaryota</taxon>
        <taxon>Metazoa</taxon>
        <taxon>Cnidaria</taxon>
        <taxon>Anthozoa</taxon>
        <taxon>Hexacorallia</taxon>
        <taxon>Scleractinia</taxon>
        <taxon>Astrocoeniina</taxon>
        <taxon>Acroporidae</taxon>
        <taxon>Acropora</taxon>
    </lineage>
</organism>
<dbReference type="InterPro" id="IPR036514">
    <property type="entry name" value="SGNH_hydro_sf"/>
</dbReference>
<reference evidence="2" key="1">
    <citation type="journal article" date="2023" name="G3 (Bethesda)">
        <title>Whole genome assembly and annotation of the endangered Caribbean coral Acropora cervicornis.</title>
        <authorList>
            <person name="Selwyn J.D."/>
            <person name="Vollmer S.V."/>
        </authorList>
    </citation>
    <scope>NUCLEOTIDE SEQUENCE</scope>
    <source>
        <strain evidence="2">K2</strain>
    </source>
</reference>
<evidence type="ECO:0000256" key="1">
    <source>
        <dbReference type="PROSITE-ProRule" id="PRU00087"/>
    </source>
</evidence>
<dbReference type="Gene3D" id="2.60.40.10">
    <property type="entry name" value="Immunoglobulins"/>
    <property type="match status" value="1"/>
</dbReference>
<sequence length="523" mass="60215">MFRWDLGPGHKPIRRKKICALAGLILVVIALLRATKSPSQDEIRAIEFMNEWCRIRRLRVDWKQMLKPCKDHLQWDRKPPGWEPEYRTDPDESYISLWDIRPCGEFSRFSIRTLTKTGIEKTIGGDSWRVQLKGPASVAGTVFDHMNGTYEVVFLIIEAGNYQVEATLDHSLCDGFTDPPQNWFVVGNAQGKYQDEGVLGPPEPMVDRPYILKPLRYGNPIWISIRPVPPGEEPMYKVVQSVGSGFDLTCGIQCNFLWDGFGNWVSGNQGRLRWKPFITADEVDRHSSLNPSPLRPDSVLWIYGDSVSEQFFWGIRPRPLCTNVFKWCGHTYNWIYQLKGNLSVAKTADDNSDFSYMRVASEVLDIITKPFFDENSVFLLNAGLHYLESTNFSNYQKTVDSLIRLFDETTMVKRENGKLLFPGEMIWRTTTALNKQKLDAKHIQARRFLTYQQRVLLFNAYATSAMCQANVPVIDVHPLTDSYPYGTGKPSRPKDAVHYEHFVFESAERVLEDYFFKTYKKGP</sequence>
<dbReference type="InterPro" id="IPR017868">
    <property type="entry name" value="Filamin/ABP280_repeat-like"/>
</dbReference>
<evidence type="ECO:0000313" key="3">
    <source>
        <dbReference type="Proteomes" id="UP001249851"/>
    </source>
</evidence>
<accession>A0AAD9QUM1</accession>
<reference evidence="2" key="2">
    <citation type="journal article" date="2023" name="Science">
        <title>Genomic signatures of disease resistance in endangered staghorn corals.</title>
        <authorList>
            <person name="Vollmer S.V."/>
            <person name="Selwyn J.D."/>
            <person name="Despard B.A."/>
            <person name="Roesel C.L."/>
        </authorList>
    </citation>
    <scope>NUCLEOTIDE SEQUENCE</scope>
    <source>
        <strain evidence="2">K2</strain>
    </source>
</reference>
<dbReference type="Gene3D" id="3.40.50.1110">
    <property type="entry name" value="SGNH hydrolase"/>
    <property type="match status" value="1"/>
</dbReference>
<dbReference type="PANTHER" id="PTHR16165:SF5">
    <property type="entry name" value="NXPE FAMILY MEMBER 3"/>
    <property type="match status" value="1"/>
</dbReference>
<evidence type="ECO:0000313" key="2">
    <source>
        <dbReference type="EMBL" id="KAK2567672.1"/>
    </source>
</evidence>
<feature type="repeat" description="Filamin" evidence="1">
    <location>
        <begin position="104"/>
        <end position="185"/>
    </location>
</feature>
<dbReference type="PANTHER" id="PTHR16165">
    <property type="entry name" value="NXPE FAMILY MEMBER"/>
    <property type="match status" value="1"/>
</dbReference>